<dbReference type="FunFam" id="1.10.630.10:FF:000011">
    <property type="entry name" value="Cytochrome P450 83B1"/>
    <property type="match status" value="1"/>
</dbReference>
<comment type="subcellular location">
    <subcellularLocation>
        <location evidence="2">Membrane</location>
        <topology evidence="2">Single-pass membrane protein</topology>
    </subcellularLocation>
</comment>
<dbReference type="PRINTS" id="PR00463">
    <property type="entry name" value="EP450I"/>
</dbReference>
<evidence type="ECO:0000256" key="1">
    <source>
        <dbReference type="ARBA" id="ARBA00001971"/>
    </source>
</evidence>
<dbReference type="Proteomes" id="UP000000226">
    <property type="component" value="Chromosome 10"/>
</dbReference>
<dbReference type="Pfam" id="PF00067">
    <property type="entry name" value="p450"/>
    <property type="match status" value="1"/>
</dbReference>
<keyword evidence="16" id="KW-1185">Reference proteome</keyword>
<evidence type="ECO:0000256" key="9">
    <source>
        <dbReference type="ARBA" id="ARBA00023004"/>
    </source>
</evidence>
<dbReference type="InterPro" id="IPR017972">
    <property type="entry name" value="Cyt_P450_CS"/>
</dbReference>
<dbReference type="PANTHER" id="PTHR47955:SF22">
    <property type="entry name" value="CYTOCHROME P450 83B1-LIKE"/>
    <property type="match status" value="1"/>
</dbReference>
<dbReference type="InterPro" id="IPR001128">
    <property type="entry name" value="Cyt_P450"/>
</dbReference>
<name>V7AMA7_PHAVU</name>
<feature type="binding site" description="axial binding residue" evidence="12">
    <location>
        <position position="444"/>
    </location>
    <ligand>
        <name>heme</name>
        <dbReference type="ChEBI" id="CHEBI:30413"/>
    </ligand>
    <ligandPart>
        <name>Fe</name>
        <dbReference type="ChEBI" id="CHEBI:18248"/>
    </ligandPart>
</feature>
<dbReference type="OrthoDB" id="2789670at2759"/>
<evidence type="ECO:0000256" key="7">
    <source>
        <dbReference type="ARBA" id="ARBA00022989"/>
    </source>
</evidence>
<keyword evidence="8 13" id="KW-0560">Oxidoreductase</keyword>
<evidence type="ECO:0000256" key="3">
    <source>
        <dbReference type="ARBA" id="ARBA00010617"/>
    </source>
</evidence>
<comment type="cofactor">
    <cofactor evidence="1 12">
        <name>heme</name>
        <dbReference type="ChEBI" id="CHEBI:30413"/>
    </cofactor>
</comment>
<dbReference type="CDD" id="cd11072">
    <property type="entry name" value="CYP71-like"/>
    <property type="match status" value="1"/>
</dbReference>
<dbReference type="PANTHER" id="PTHR47955">
    <property type="entry name" value="CYTOCHROME P450 FAMILY 71 PROTEIN"/>
    <property type="match status" value="1"/>
</dbReference>
<dbReference type="eggNOG" id="KOG0156">
    <property type="taxonomic scope" value="Eukaryota"/>
</dbReference>
<dbReference type="PRINTS" id="PR00385">
    <property type="entry name" value="P450"/>
</dbReference>
<protein>
    <recommendedName>
        <fullName evidence="17">Cytochrome P450</fullName>
    </recommendedName>
</protein>
<dbReference type="GO" id="GO:0020037">
    <property type="term" value="F:heme binding"/>
    <property type="evidence" value="ECO:0007669"/>
    <property type="project" value="InterPro"/>
</dbReference>
<dbReference type="GO" id="GO:0004497">
    <property type="term" value="F:monooxygenase activity"/>
    <property type="evidence" value="ECO:0007669"/>
    <property type="project" value="UniProtKB-KW"/>
</dbReference>
<evidence type="ECO:0000256" key="8">
    <source>
        <dbReference type="ARBA" id="ARBA00023002"/>
    </source>
</evidence>
<feature type="transmembrane region" description="Helical" evidence="14">
    <location>
        <begin position="6"/>
        <end position="26"/>
    </location>
</feature>
<keyword evidence="7 14" id="KW-1133">Transmembrane helix</keyword>
<evidence type="ECO:0000313" key="16">
    <source>
        <dbReference type="Proteomes" id="UP000000226"/>
    </source>
</evidence>
<accession>V7AMA7</accession>
<dbReference type="Gramene" id="ESW05998">
    <property type="protein sequence ID" value="ESW05998"/>
    <property type="gene ID" value="PHAVU_010G011000g"/>
</dbReference>
<keyword evidence="5 14" id="KW-0812">Transmembrane</keyword>
<dbReference type="AlphaFoldDB" id="V7AMA7"/>
<evidence type="ECO:0000256" key="2">
    <source>
        <dbReference type="ARBA" id="ARBA00004167"/>
    </source>
</evidence>
<keyword evidence="10 13" id="KW-0503">Monooxygenase</keyword>
<keyword evidence="4 12" id="KW-0349">Heme</keyword>
<dbReference type="EMBL" id="CM002297">
    <property type="protein sequence ID" value="ESW05998.1"/>
    <property type="molecule type" value="Genomic_DNA"/>
</dbReference>
<dbReference type="InterPro" id="IPR036396">
    <property type="entry name" value="Cyt_P450_sf"/>
</dbReference>
<dbReference type="Gene3D" id="1.10.630.10">
    <property type="entry name" value="Cytochrome P450"/>
    <property type="match status" value="1"/>
</dbReference>
<dbReference type="GO" id="GO:0005506">
    <property type="term" value="F:iron ion binding"/>
    <property type="evidence" value="ECO:0007669"/>
    <property type="project" value="InterPro"/>
</dbReference>
<dbReference type="SUPFAM" id="SSF48264">
    <property type="entry name" value="Cytochrome P450"/>
    <property type="match status" value="1"/>
</dbReference>
<keyword evidence="11 14" id="KW-0472">Membrane</keyword>
<gene>
    <name evidence="15" type="ORF">PHAVU_010G011000g</name>
</gene>
<dbReference type="GO" id="GO:0016705">
    <property type="term" value="F:oxidoreductase activity, acting on paired donors, with incorporation or reduction of molecular oxygen"/>
    <property type="evidence" value="ECO:0007669"/>
    <property type="project" value="InterPro"/>
</dbReference>
<evidence type="ECO:0000313" key="15">
    <source>
        <dbReference type="EMBL" id="ESW05998.1"/>
    </source>
</evidence>
<evidence type="ECO:0000256" key="12">
    <source>
        <dbReference type="PIRSR" id="PIRSR602401-1"/>
    </source>
</evidence>
<keyword evidence="9 12" id="KW-0408">Iron</keyword>
<evidence type="ECO:0000256" key="13">
    <source>
        <dbReference type="RuleBase" id="RU000461"/>
    </source>
</evidence>
<dbReference type="GO" id="GO:0016020">
    <property type="term" value="C:membrane"/>
    <property type="evidence" value="ECO:0007669"/>
    <property type="project" value="UniProtKB-SubCell"/>
</dbReference>
<evidence type="ECO:0000256" key="6">
    <source>
        <dbReference type="ARBA" id="ARBA00022723"/>
    </source>
</evidence>
<dbReference type="OMA" id="IFTFYMG"/>
<evidence type="ECO:0008006" key="17">
    <source>
        <dbReference type="Google" id="ProtNLM"/>
    </source>
</evidence>
<reference evidence="16" key="1">
    <citation type="journal article" date="2014" name="Nat. Genet.">
        <title>A reference genome for common bean and genome-wide analysis of dual domestications.</title>
        <authorList>
            <person name="Schmutz J."/>
            <person name="McClean P.E."/>
            <person name="Mamidi S."/>
            <person name="Wu G.A."/>
            <person name="Cannon S.B."/>
            <person name="Grimwood J."/>
            <person name="Jenkins J."/>
            <person name="Shu S."/>
            <person name="Song Q."/>
            <person name="Chavarro C."/>
            <person name="Torres-Torres M."/>
            <person name="Geffroy V."/>
            <person name="Moghaddam S.M."/>
            <person name="Gao D."/>
            <person name="Abernathy B."/>
            <person name="Barry K."/>
            <person name="Blair M."/>
            <person name="Brick M.A."/>
            <person name="Chovatia M."/>
            <person name="Gepts P."/>
            <person name="Goodstein D.M."/>
            <person name="Gonzales M."/>
            <person name="Hellsten U."/>
            <person name="Hyten D.L."/>
            <person name="Jia G."/>
            <person name="Kelly J.D."/>
            <person name="Kudrna D."/>
            <person name="Lee R."/>
            <person name="Richard M.M."/>
            <person name="Miklas P.N."/>
            <person name="Osorno J.M."/>
            <person name="Rodrigues J."/>
            <person name="Thareau V."/>
            <person name="Urrea C.A."/>
            <person name="Wang M."/>
            <person name="Yu Y."/>
            <person name="Zhang M."/>
            <person name="Wing R.A."/>
            <person name="Cregan P.B."/>
            <person name="Rokhsar D.S."/>
            <person name="Jackson S.A."/>
        </authorList>
    </citation>
    <scope>NUCLEOTIDE SEQUENCE [LARGE SCALE GENOMIC DNA]</scope>
    <source>
        <strain evidence="16">cv. G19833</strain>
    </source>
</reference>
<evidence type="ECO:0000256" key="11">
    <source>
        <dbReference type="ARBA" id="ARBA00023136"/>
    </source>
</evidence>
<proteinExistence type="inferred from homology"/>
<evidence type="ECO:0000256" key="5">
    <source>
        <dbReference type="ARBA" id="ARBA00022692"/>
    </source>
</evidence>
<comment type="similarity">
    <text evidence="3 13">Belongs to the cytochrome P450 family.</text>
</comment>
<evidence type="ECO:0000256" key="4">
    <source>
        <dbReference type="ARBA" id="ARBA00022617"/>
    </source>
</evidence>
<dbReference type="STRING" id="3885.V7AMA7"/>
<sequence>MLCPTMLSPLLILCLAIPVFFSFFLCRKTLNNPPFPPGPKGLPIIGNLHQLNTSALPLQLWKFSKKYGPIFSLKLGLRPAIVVSSPKLAEEVMKDYDLQFCGRPRLFGQQKLSYNGIDIVFSPYNSYWREMRKICVFHILSSIRVSNFSSIRHLEVKQMMGKISMYASSSKVTNLSDALMSLTSTIICRIAFGRRYEDEGTERSMFHRLLNECQAMLAMLFFSDYIPFLGWIDKLRGLRGRLEQNFKELDTFYQQVIDEHMDPNRKKPENEDLIDVLLQLKNQRSFSVDLENDHIKAVFMNMLVAATDTTSATTIWAMTALLKNPRVMKKVQEELRNLGGEKDFLHEDDIQKFPYFKAMIKETLRLHLPAPLLVPRETNEPCILEGYEIPAKTIVYVNAWAIHRDPNTWKDPEEFLPERFLDSTTDFRGQDFEFIPFGAGRRICPGMLMAIASLDLILANLLRSFDWELPSGMRKEDIDTEVLPGITQHKKNPLYVLAKFRV</sequence>
<dbReference type="PROSITE" id="PS00086">
    <property type="entry name" value="CYTOCHROME_P450"/>
    <property type="match status" value="1"/>
</dbReference>
<keyword evidence="6 12" id="KW-0479">Metal-binding</keyword>
<dbReference type="InterPro" id="IPR002401">
    <property type="entry name" value="Cyt_P450_E_grp-I"/>
</dbReference>
<evidence type="ECO:0000256" key="10">
    <source>
        <dbReference type="ARBA" id="ARBA00023033"/>
    </source>
</evidence>
<evidence type="ECO:0000256" key="14">
    <source>
        <dbReference type="SAM" id="Phobius"/>
    </source>
</evidence>
<organism evidence="15 16">
    <name type="scientific">Phaseolus vulgaris</name>
    <name type="common">Kidney bean</name>
    <name type="synonym">French bean</name>
    <dbReference type="NCBI Taxonomy" id="3885"/>
    <lineage>
        <taxon>Eukaryota</taxon>
        <taxon>Viridiplantae</taxon>
        <taxon>Streptophyta</taxon>
        <taxon>Embryophyta</taxon>
        <taxon>Tracheophyta</taxon>
        <taxon>Spermatophyta</taxon>
        <taxon>Magnoliopsida</taxon>
        <taxon>eudicotyledons</taxon>
        <taxon>Gunneridae</taxon>
        <taxon>Pentapetalae</taxon>
        <taxon>rosids</taxon>
        <taxon>fabids</taxon>
        <taxon>Fabales</taxon>
        <taxon>Fabaceae</taxon>
        <taxon>Papilionoideae</taxon>
        <taxon>50 kb inversion clade</taxon>
        <taxon>NPAAA clade</taxon>
        <taxon>indigoferoid/millettioid clade</taxon>
        <taxon>Phaseoleae</taxon>
        <taxon>Phaseolus</taxon>
    </lineage>
</organism>